<evidence type="ECO:0000256" key="3">
    <source>
        <dbReference type="ARBA" id="ARBA00022927"/>
    </source>
</evidence>
<dbReference type="PANTHER" id="PTHR30371:SF0">
    <property type="entry name" value="SEC-INDEPENDENT PROTEIN TRANSLOCASE PROTEIN TATC, CHLOROPLASTIC-RELATED"/>
    <property type="match status" value="1"/>
</dbReference>
<dbReference type="OrthoDB" id="9777044at2"/>
<dbReference type="GO" id="GO:0065002">
    <property type="term" value="P:intracellular protein transmembrane transport"/>
    <property type="evidence" value="ECO:0007669"/>
    <property type="project" value="TreeGrafter"/>
</dbReference>
<evidence type="ECO:0000313" key="8">
    <source>
        <dbReference type="EMBL" id="GEL93528.1"/>
    </source>
</evidence>
<dbReference type="GO" id="GO:0009977">
    <property type="term" value="F:proton motive force dependent protein transmembrane transporter activity"/>
    <property type="evidence" value="ECO:0007669"/>
    <property type="project" value="TreeGrafter"/>
</dbReference>
<dbReference type="PANTHER" id="PTHR30371">
    <property type="entry name" value="SEC-INDEPENDENT PROTEIN TRANSLOCASE PROTEIN TATC"/>
    <property type="match status" value="1"/>
</dbReference>
<feature type="transmembrane region" description="Helical" evidence="7">
    <location>
        <begin position="104"/>
        <end position="130"/>
    </location>
</feature>
<keyword evidence="7" id="KW-1003">Cell membrane</keyword>
<dbReference type="GO" id="GO:0043953">
    <property type="term" value="P:protein transport by the Tat complex"/>
    <property type="evidence" value="ECO:0007669"/>
    <property type="project" value="UniProtKB-UniRule"/>
</dbReference>
<keyword evidence="5 7" id="KW-0811">Translocation</keyword>
<comment type="similarity">
    <text evidence="7">Belongs to the TatC family.</text>
</comment>
<sequence>MPLREHLSELRRRIVLAALGVVAGATVGWFLYDRVFAALQEPLLSVAEERGSIVSVNFAGLITAVDMKFKVAFFIGVVLSSPWWLYQLWAFITPGLTRKERRYAYSFVAAALPLFWAGAAFAALVLPNAVRVLTEFTPEGATNLIDAQTYLSFVMRFILAFAVAFVLPVIMVALTFAGVVRARAWARGWRWAVLTAFVFSAVMTPTPDVLSMFVLAMPICVLYFVALGICVLHDRRVDRQRDAAGLPRLDGSWPSEPDPEVAA</sequence>
<accession>A0A511J6B7</accession>
<evidence type="ECO:0000256" key="1">
    <source>
        <dbReference type="ARBA" id="ARBA00004141"/>
    </source>
</evidence>
<keyword evidence="2 7" id="KW-0812">Transmembrane</keyword>
<keyword evidence="9" id="KW-1185">Reference proteome</keyword>
<feature type="transmembrane region" description="Helical" evidence="7">
    <location>
        <begin position="150"/>
        <end position="176"/>
    </location>
</feature>
<keyword evidence="4 7" id="KW-1133">Transmembrane helix</keyword>
<dbReference type="HAMAP" id="MF_00902">
    <property type="entry name" value="TatC"/>
    <property type="match status" value="1"/>
</dbReference>
<dbReference type="EMBL" id="BJWG01000001">
    <property type="protein sequence ID" value="GEL93528.1"/>
    <property type="molecule type" value="Genomic_DNA"/>
</dbReference>
<comment type="caution">
    <text evidence="8">The sequence shown here is derived from an EMBL/GenBank/DDBJ whole genome shotgun (WGS) entry which is preliminary data.</text>
</comment>
<dbReference type="Proteomes" id="UP000321720">
    <property type="component" value="Unassembled WGS sequence"/>
</dbReference>
<comment type="function">
    <text evidence="7">Part of the twin-arginine translocation (Tat) system that transports large folded proteins containing a characteristic twin-arginine motif in their signal peptide across membranes. Together with TatB, TatC is part of a receptor directly interacting with Tat signal peptides.</text>
</comment>
<comment type="subunit">
    <text evidence="7">The Tat system comprises two distinct complexes: a TatABC complex, containing multiple copies of TatA, TatB and TatC subunits, and a separate TatA complex, containing only TatA subunits. Substrates initially bind to the TatABC complex, which probably triggers association of the separate TatA complex to form the active translocon.</text>
</comment>
<feature type="transmembrane region" description="Helical" evidence="7">
    <location>
        <begin position="188"/>
        <end position="206"/>
    </location>
</feature>
<reference evidence="8 9" key="1">
    <citation type="submission" date="2019-07" db="EMBL/GenBank/DDBJ databases">
        <title>Whole genome shotgun sequence of Cellulomonas composti NBRC 100758.</title>
        <authorList>
            <person name="Hosoyama A."/>
            <person name="Uohara A."/>
            <person name="Ohji S."/>
            <person name="Ichikawa N."/>
        </authorList>
    </citation>
    <scope>NUCLEOTIDE SEQUENCE [LARGE SCALE GENOMIC DNA]</scope>
    <source>
        <strain evidence="8 9">NBRC 100758</strain>
    </source>
</reference>
<keyword evidence="6 7" id="KW-0472">Membrane</keyword>
<dbReference type="Pfam" id="PF00902">
    <property type="entry name" value="TatC"/>
    <property type="match status" value="1"/>
</dbReference>
<feature type="transmembrane region" description="Helical" evidence="7">
    <location>
        <begin position="71"/>
        <end position="92"/>
    </location>
</feature>
<dbReference type="AlphaFoldDB" id="A0A511J6B7"/>
<evidence type="ECO:0000256" key="7">
    <source>
        <dbReference type="HAMAP-Rule" id="MF_00902"/>
    </source>
</evidence>
<dbReference type="GO" id="GO:0033281">
    <property type="term" value="C:TAT protein transport complex"/>
    <property type="evidence" value="ECO:0007669"/>
    <property type="project" value="UniProtKB-UniRule"/>
</dbReference>
<evidence type="ECO:0000256" key="6">
    <source>
        <dbReference type="ARBA" id="ARBA00023136"/>
    </source>
</evidence>
<dbReference type="NCBIfam" id="TIGR00945">
    <property type="entry name" value="tatC"/>
    <property type="match status" value="1"/>
</dbReference>
<keyword evidence="7" id="KW-0813">Transport</keyword>
<evidence type="ECO:0000313" key="9">
    <source>
        <dbReference type="Proteomes" id="UP000321720"/>
    </source>
</evidence>
<protein>
    <recommendedName>
        <fullName evidence="7">Sec-independent protein translocase protein TatC</fullName>
    </recommendedName>
</protein>
<evidence type="ECO:0000256" key="5">
    <source>
        <dbReference type="ARBA" id="ARBA00023010"/>
    </source>
</evidence>
<feature type="transmembrane region" description="Helical" evidence="7">
    <location>
        <begin position="14"/>
        <end position="32"/>
    </location>
</feature>
<keyword evidence="3 7" id="KW-0653">Protein transport</keyword>
<evidence type="ECO:0000256" key="2">
    <source>
        <dbReference type="ARBA" id="ARBA00022692"/>
    </source>
</evidence>
<gene>
    <name evidence="7 8" type="primary">tatC</name>
    <name evidence="8" type="ORF">CCO02nite_01860</name>
</gene>
<comment type="subcellular location">
    <subcellularLocation>
        <location evidence="7">Cell membrane</location>
        <topology evidence="7">Multi-pass membrane protein</topology>
    </subcellularLocation>
    <subcellularLocation>
        <location evidence="1">Membrane</location>
        <topology evidence="1">Multi-pass membrane protein</topology>
    </subcellularLocation>
</comment>
<feature type="transmembrane region" description="Helical" evidence="7">
    <location>
        <begin position="212"/>
        <end position="232"/>
    </location>
</feature>
<dbReference type="InterPro" id="IPR002033">
    <property type="entry name" value="TatC"/>
</dbReference>
<dbReference type="PRINTS" id="PR01840">
    <property type="entry name" value="TATCFAMILY"/>
</dbReference>
<proteinExistence type="inferred from homology"/>
<evidence type="ECO:0000256" key="4">
    <source>
        <dbReference type="ARBA" id="ARBA00022989"/>
    </source>
</evidence>
<organism evidence="8 9">
    <name type="scientific">Cellulomonas composti</name>
    <dbReference type="NCBI Taxonomy" id="266130"/>
    <lineage>
        <taxon>Bacteria</taxon>
        <taxon>Bacillati</taxon>
        <taxon>Actinomycetota</taxon>
        <taxon>Actinomycetes</taxon>
        <taxon>Micrococcales</taxon>
        <taxon>Cellulomonadaceae</taxon>
        <taxon>Cellulomonas</taxon>
    </lineage>
</organism>
<name>A0A511J6B7_9CELL</name>